<reference evidence="2 3" key="1">
    <citation type="journal article" date="2019" name="Int. J. Syst. Evol. Microbiol.">
        <title>The Global Catalogue of Microorganisms (GCM) 10K type strain sequencing project: providing services to taxonomists for standard genome sequencing and annotation.</title>
        <authorList>
            <consortium name="The Broad Institute Genomics Platform"/>
            <consortium name="The Broad Institute Genome Sequencing Center for Infectious Disease"/>
            <person name="Wu L."/>
            <person name="Ma J."/>
        </authorList>
    </citation>
    <scope>NUCLEOTIDE SEQUENCE [LARGE SCALE GENOMIC DNA]</scope>
    <source>
        <strain evidence="2 3">JCM 4805</strain>
    </source>
</reference>
<sequence length="101" mass="11008">MDTSHPATTLLRAQWTTRPPGLRLTGAIEPASHAALERHLADLLSRFPGRRAVHIDLTGVHSLDLVGTALLIATRNVLRRHDRDLHLRLPAGWTGTFGGAP</sequence>
<dbReference type="EMBL" id="BAAABY010000023">
    <property type="protein sequence ID" value="GAA0466396.1"/>
    <property type="molecule type" value="Genomic_DNA"/>
</dbReference>
<keyword evidence="3" id="KW-1185">Reference proteome</keyword>
<dbReference type="Proteomes" id="UP001500909">
    <property type="component" value="Unassembled WGS sequence"/>
</dbReference>
<gene>
    <name evidence="2" type="ORF">GCM10010361_33170</name>
</gene>
<dbReference type="SUPFAM" id="SSF52091">
    <property type="entry name" value="SpoIIaa-like"/>
    <property type="match status" value="1"/>
</dbReference>
<proteinExistence type="predicted"/>
<dbReference type="PROSITE" id="PS50801">
    <property type="entry name" value="STAS"/>
    <property type="match status" value="1"/>
</dbReference>
<dbReference type="InterPro" id="IPR036513">
    <property type="entry name" value="STAS_dom_sf"/>
</dbReference>
<dbReference type="Gene3D" id="3.30.750.24">
    <property type="entry name" value="STAS domain"/>
    <property type="match status" value="1"/>
</dbReference>
<comment type="caution">
    <text evidence="2">The sequence shown here is derived from an EMBL/GenBank/DDBJ whole genome shotgun (WGS) entry which is preliminary data.</text>
</comment>
<protein>
    <recommendedName>
        <fullName evidence="1">STAS domain-containing protein</fullName>
    </recommendedName>
</protein>
<dbReference type="RefSeq" id="WP_346095677.1">
    <property type="nucleotide sequence ID" value="NZ_BAAABY010000023.1"/>
</dbReference>
<feature type="domain" description="STAS" evidence="1">
    <location>
        <begin position="22"/>
        <end position="89"/>
    </location>
</feature>
<evidence type="ECO:0000313" key="3">
    <source>
        <dbReference type="Proteomes" id="UP001500909"/>
    </source>
</evidence>
<evidence type="ECO:0000313" key="2">
    <source>
        <dbReference type="EMBL" id="GAA0466396.1"/>
    </source>
</evidence>
<dbReference type="InterPro" id="IPR058548">
    <property type="entry name" value="MlaB-like_STAS"/>
</dbReference>
<dbReference type="Pfam" id="PF13466">
    <property type="entry name" value="STAS_2"/>
    <property type="match status" value="1"/>
</dbReference>
<accession>A0ABN1A369</accession>
<name>A0ABN1A369_9ACTN</name>
<dbReference type="InterPro" id="IPR002645">
    <property type="entry name" value="STAS_dom"/>
</dbReference>
<organism evidence="2 3">
    <name type="scientific">Streptomyces olivaceiscleroticus</name>
    <dbReference type="NCBI Taxonomy" id="68245"/>
    <lineage>
        <taxon>Bacteria</taxon>
        <taxon>Bacillati</taxon>
        <taxon>Actinomycetota</taxon>
        <taxon>Actinomycetes</taxon>
        <taxon>Kitasatosporales</taxon>
        <taxon>Streptomycetaceae</taxon>
        <taxon>Streptomyces</taxon>
    </lineage>
</organism>
<evidence type="ECO:0000259" key="1">
    <source>
        <dbReference type="PROSITE" id="PS50801"/>
    </source>
</evidence>